<dbReference type="EMBL" id="MLJW01000081">
    <property type="protein sequence ID" value="OIR01723.1"/>
    <property type="molecule type" value="Genomic_DNA"/>
</dbReference>
<dbReference type="SUPFAM" id="SSF102705">
    <property type="entry name" value="NIF3 (NGG1p interacting factor 3)-like"/>
    <property type="match status" value="1"/>
</dbReference>
<comment type="similarity">
    <text evidence="1">Belongs to the GTP cyclohydrolase I type 2/NIF3 family.</text>
</comment>
<keyword evidence="2" id="KW-0479">Metal-binding</keyword>
<sequence>MQRTPISHKRLSRDDLRDHLDLLLEAARFRDYCPNGLQVEGRAEISSVVCGVTASQALIDAAAARGADAVLVHHGWFWKSEDGRVTGFRKRRMATLLANDISLFAYHLPLDAHAELGNNAQLAKLMGWRIDGRFAEQEIGFLGRTSSTTAAGLASELERALGRTPLLAGDPDTPLRRIAWCSGGAQDYFEQAIATGADCFVSGEISEQNVHVARETGIPYIAAGHHATERYGVQALAAHLRAELGLACEYLEIANPV</sequence>
<dbReference type="InterPro" id="IPR002678">
    <property type="entry name" value="DUF34/NIF3"/>
</dbReference>
<proteinExistence type="inferred from homology"/>
<evidence type="ECO:0000256" key="2">
    <source>
        <dbReference type="ARBA" id="ARBA00022723"/>
    </source>
</evidence>
<dbReference type="Gene3D" id="3.40.1390.30">
    <property type="entry name" value="NIF3 (NGG1p interacting factor 3)-like"/>
    <property type="match status" value="2"/>
</dbReference>
<keyword evidence="3" id="KW-0378">Hydrolase</keyword>
<organism evidence="3">
    <name type="scientific">mine drainage metagenome</name>
    <dbReference type="NCBI Taxonomy" id="410659"/>
    <lineage>
        <taxon>unclassified sequences</taxon>
        <taxon>metagenomes</taxon>
        <taxon>ecological metagenomes</taxon>
    </lineage>
</organism>
<gene>
    <name evidence="3" type="primary">ybgI_2</name>
    <name evidence="3" type="ORF">GALL_162250</name>
</gene>
<evidence type="ECO:0000256" key="1">
    <source>
        <dbReference type="ARBA" id="ARBA00006964"/>
    </source>
</evidence>
<dbReference type="GO" id="GO:0003934">
    <property type="term" value="F:GTP cyclohydrolase I activity"/>
    <property type="evidence" value="ECO:0007669"/>
    <property type="project" value="UniProtKB-EC"/>
</dbReference>
<dbReference type="GO" id="GO:0005737">
    <property type="term" value="C:cytoplasm"/>
    <property type="evidence" value="ECO:0007669"/>
    <property type="project" value="TreeGrafter"/>
</dbReference>
<reference evidence="3" key="1">
    <citation type="submission" date="2016-10" db="EMBL/GenBank/DDBJ databases">
        <title>Sequence of Gallionella enrichment culture.</title>
        <authorList>
            <person name="Poehlein A."/>
            <person name="Muehling M."/>
            <person name="Daniel R."/>
        </authorList>
    </citation>
    <scope>NUCLEOTIDE SEQUENCE</scope>
</reference>
<dbReference type="AlphaFoldDB" id="A0A1J5S150"/>
<name>A0A1J5S150_9ZZZZ</name>
<dbReference type="InterPro" id="IPR036069">
    <property type="entry name" value="DUF34/NIF3_sf"/>
</dbReference>
<dbReference type="Pfam" id="PF01784">
    <property type="entry name" value="DUF34_NIF3"/>
    <property type="match status" value="1"/>
</dbReference>
<dbReference type="PANTHER" id="PTHR13799:SF14">
    <property type="entry name" value="GTP CYCLOHYDROLASE 1 TYPE 2 HOMOLOG"/>
    <property type="match status" value="1"/>
</dbReference>
<dbReference type="GO" id="GO:0046872">
    <property type="term" value="F:metal ion binding"/>
    <property type="evidence" value="ECO:0007669"/>
    <property type="project" value="UniProtKB-KW"/>
</dbReference>
<evidence type="ECO:0000313" key="3">
    <source>
        <dbReference type="EMBL" id="OIR01723.1"/>
    </source>
</evidence>
<dbReference type="EC" id="3.5.4.16" evidence="3"/>
<accession>A0A1J5S150</accession>
<protein>
    <submittedName>
        <fullName evidence="3">Putative GTP cyclohydrolase 1 type 2</fullName>
        <ecNumber evidence="3">3.5.4.16</ecNumber>
    </submittedName>
</protein>
<comment type="caution">
    <text evidence="3">The sequence shown here is derived from an EMBL/GenBank/DDBJ whole genome shotgun (WGS) entry which is preliminary data.</text>
</comment>
<dbReference type="PANTHER" id="PTHR13799">
    <property type="entry name" value="NGG1 INTERACTING FACTOR 3"/>
    <property type="match status" value="1"/>
</dbReference>
<dbReference type="NCBIfam" id="TIGR00486">
    <property type="entry name" value="YbgI_SA1388"/>
    <property type="match status" value="1"/>
</dbReference>